<proteinExistence type="predicted"/>
<feature type="non-terminal residue" evidence="1">
    <location>
        <position position="118"/>
    </location>
</feature>
<sequence length="118" mass="12212">WTKITDNDADTITIDGALYTGANHIKILTVRNVGITAPDAASINSLIDGELGTGNYKYKITYVDEDGYESNGGASVTIAAEAHNKDGIKLNIPSANVDAVTFVGEGLDDATSGGCFTG</sequence>
<evidence type="ECO:0000313" key="1">
    <source>
        <dbReference type="EMBL" id="GAH95113.1"/>
    </source>
</evidence>
<name>X1LLV8_9ZZZZ</name>
<gene>
    <name evidence="1" type="ORF">S03H2_70592</name>
</gene>
<comment type="caution">
    <text evidence="1">The sequence shown here is derived from an EMBL/GenBank/DDBJ whole genome shotgun (WGS) entry which is preliminary data.</text>
</comment>
<protein>
    <submittedName>
        <fullName evidence="1">Uncharacterized protein</fullName>
    </submittedName>
</protein>
<feature type="non-terminal residue" evidence="1">
    <location>
        <position position="1"/>
    </location>
</feature>
<organism evidence="1">
    <name type="scientific">marine sediment metagenome</name>
    <dbReference type="NCBI Taxonomy" id="412755"/>
    <lineage>
        <taxon>unclassified sequences</taxon>
        <taxon>metagenomes</taxon>
        <taxon>ecological metagenomes</taxon>
    </lineage>
</organism>
<dbReference type="EMBL" id="BARU01046958">
    <property type="protein sequence ID" value="GAH95113.1"/>
    <property type="molecule type" value="Genomic_DNA"/>
</dbReference>
<reference evidence="1" key="1">
    <citation type="journal article" date="2014" name="Front. Microbiol.">
        <title>High frequency of phylogenetically diverse reductive dehalogenase-homologous genes in deep subseafloor sedimentary metagenomes.</title>
        <authorList>
            <person name="Kawai M."/>
            <person name="Futagami T."/>
            <person name="Toyoda A."/>
            <person name="Takaki Y."/>
            <person name="Nishi S."/>
            <person name="Hori S."/>
            <person name="Arai W."/>
            <person name="Tsubouchi T."/>
            <person name="Morono Y."/>
            <person name="Uchiyama I."/>
            <person name="Ito T."/>
            <person name="Fujiyama A."/>
            <person name="Inagaki F."/>
            <person name="Takami H."/>
        </authorList>
    </citation>
    <scope>NUCLEOTIDE SEQUENCE</scope>
    <source>
        <strain evidence="1">Expedition CK06-06</strain>
    </source>
</reference>
<dbReference type="AlphaFoldDB" id="X1LLV8"/>
<accession>X1LLV8</accession>